<reference evidence="5" key="1">
    <citation type="submission" date="2025-08" db="UniProtKB">
        <authorList>
            <consortium name="RefSeq"/>
        </authorList>
    </citation>
    <scope>IDENTIFICATION</scope>
    <source>
        <tissue evidence="5">Gonads</tissue>
    </source>
</reference>
<evidence type="ECO:0000313" key="5">
    <source>
        <dbReference type="RefSeq" id="XP_013417079.1"/>
    </source>
</evidence>
<feature type="region of interest" description="Disordered" evidence="2">
    <location>
        <begin position="1"/>
        <end position="62"/>
    </location>
</feature>
<dbReference type="PROSITE" id="PS50222">
    <property type="entry name" value="EF_HAND_2"/>
    <property type="match status" value="2"/>
</dbReference>
<feature type="compositionally biased region" description="Polar residues" evidence="2">
    <location>
        <begin position="306"/>
        <end position="320"/>
    </location>
</feature>
<dbReference type="OrthoDB" id="10007716at2759"/>
<feature type="compositionally biased region" description="Acidic residues" evidence="2">
    <location>
        <begin position="434"/>
        <end position="446"/>
    </location>
</feature>
<dbReference type="InterPro" id="IPR018247">
    <property type="entry name" value="EF_Hand_1_Ca_BS"/>
</dbReference>
<keyword evidence="1" id="KW-0106">Calcium</keyword>
<feature type="region of interest" description="Disordered" evidence="2">
    <location>
        <begin position="304"/>
        <end position="325"/>
    </location>
</feature>
<feature type="region of interest" description="Disordered" evidence="2">
    <location>
        <begin position="337"/>
        <end position="475"/>
    </location>
</feature>
<dbReference type="Proteomes" id="UP000085678">
    <property type="component" value="Unplaced"/>
</dbReference>
<organism evidence="4 5">
    <name type="scientific">Lingula anatina</name>
    <name type="common">Brachiopod</name>
    <name type="synonym">Lingula unguis</name>
    <dbReference type="NCBI Taxonomy" id="7574"/>
    <lineage>
        <taxon>Eukaryota</taxon>
        <taxon>Metazoa</taxon>
        <taxon>Spiralia</taxon>
        <taxon>Lophotrochozoa</taxon>
        <taxon>Brachiopoda</taxon>
        <taxon>Linguliformea</taxon>
        <taxon>Lingulata</taxon>
        <taxon>Lingulida</taxon>
        <taxon>Linguloidea</taxon>
        <taxon>Lingulidae</taxon>
        <taxon>Lingula</taxon>
    </lineage>
</organism>
<dbReference type="GeneID" id="106178443"/>
<sequence>MLTMSTVNPVSDERAIRQLPTLPKAKSAGSGGSGSGNSLSPTRDFKQIDIPNLPPLVPRDADELSARRVQARPTKVHTSPNMHAKSRFEDNRPKEFNTEPLPYQPQYFKSSTMLKKVSIPKRHQDTFGGKEVAMTRQKEVIIHTERYQWDVESDKNPPVQPPLPILSYVQTPNLQVTKNTYNFNKIRQQYNLNRESQRERHQAEKDYVESMRGLKRKREVLPHRAPLDLLMGGKRAEFNERESITDELNRLKSIVLPANARDLYHGRGIKLPAQHASVSPRRPMPPDEAMITTSAPATLVRVPVSHQPSKLSRKSNTFISQKPKKKTLAVIPPIKRQATVPEARPEFKPDPQPPVIAKKEETVVMREPSPPSSPSPVAEYNPILGVLDPSRHSSSIAPRTPRVPVHSDDDDLHDHDHNRGPSRTLPRPSLEVQQTDEDKMEVDPPPEDTTGQKTPESGPAAHKSTTPNPLKGVDLTSAVPQDQREELEVVFKNLDTDNDGHLKYNEVTKVLPQGLSNAQQRYIKQVYDITSASTFFGVDEFVTLSCLCQKMATLSGAAQDSYEGLDFATLQTSVLQFVELFQSVDRNEKGKVSIESLEEILVTLLEKNKVDNVELFQEIKQVVDPNDEDSITKIDYIAYIPYFLSLKQKS</sequence>
<name>A0A1S3K3U4_LINAN</name>
<evidence type="ECO:0000259" key="3">
    <source>
        <dbReference type="PROSITE" id="PS50222"/>
    </source>
</evidence>
<keyword evidence="4" id="KW-1185">Reference proteome</keyword>
<evidence type="ECO:0000256" key="2">
    <source>
        <dbReference type="SAM" id="MobiDB-lite"/>
    </source>
</evidence>
<dbReference type="AlphaFoldDB" id="A0A1S3K3U4"/>
<accession>A0A1S3K3U4</accession>
<evidence type="ECO:0000313" key="4">
    <source>
        <dbReference type="Proteomes" id="UP000085678"/>
    </source>
</evidence>
<dbReference type="OMA" id="GFMSYIP"/>
<protein>
    <submittedName>
        <fullName evidence="5">Uncharacterized protein LOC106178443 isoform X2</fullName>
    </submittedName>
</protein>
<dbReference type="SMART" id="SM00054">
    <property type="entry name" value="EFh"/>
    <property type="match status" value="2"/>
</dbReference>
<dbReference type="Gene3D" id="1.10.238.10">
    <property type="entry name" value="EF-hand"/>
    <property type="match status" value="1"/>
</dbReference>
<evidence type="ECO:0000256" key="1">
    <source>
        <dbReference type="ARBA" id="ARBA00022837"/>
    </source>
</evidence>
<feature type="domain" description="EF-hand" evidence="3">
    <location>
        <begin position="572"/>
        <end position="607"/>
    </location>
</feature>
<proteinExistence type="predicted"/>
<dbReference type="GO" id="GO:0005509">
    <property type="term" value="F:calcium ion binding"/>
    <property type="evidence" value="ECO:0007669"/>
    <property type="project" value="InterPro"/>
</dbReference>
<dbReference type="InterPro" id="IPR002048">
    <property type="entry name" value="EF_hand_dom"/>
</dbReference>
<dbReference type="PROSITE" id="PS00018">
    <property type="entry name" value="EF_HAND_1"/>
    <property type="match status" value="1"/>
</dbReference>
<gene>
    <name evidence="5" type="primary">LOC106178443</name>
</gene>
<dbReference type="InterPro" id="IPR011992">
    <property type="entry name" value="EF-hand-dom_pair"/>
</dbReference>
<dbReference type="RefSeq" id="XP_013417079.1">
    <property type="nucleotide sequence ID" value="XM_013561625.1"/>
</dbReference>
<feature type="domain" description="EF-hand" evidence="3">
    <location>
        <begin position="482"/>
        <end position="517"/>
    </location>
</feature>
<dbReference type="SUPFAM" id="SSF47473">
    <property type="entry name" value="EF-hand"/>
    <property type="match status" value="1"/>
</dbReference>